<dbReference type="AlphaFoldDB" id="A0A1T4VQH8"/>
<name>A0A1T4VQH8_9FIRM</name>
<organism evidence="2 3">
    <name type="scientific">Eubacterium uniforme</name>
    <dbReference type="NCBI Taxonomy" id="39495"/>
    <lineage>
        <taxon>Bacteria</taxon>
        <taxon>Bacillati</taxon>
        <taxon>Bacillota</taxon>
        <taxon>Clostridia</taxon>
        <taxon>Eubacteriales</taxon>
        <taxon>Eubacteriaceae</taxon>
        <taxon>Eubacterium</taxon>
    </lineage>
</organism>
<sequence length="155" mass="18145">MDSWLEGELMGEEEKKIIKKDLAFKRLSIVGCLMLLVVYFILGILEAMWNNNHVALIFRIVMIAIVIGSAAAIVFMYMRRIKFIKDGRFVWKQGFVTGYEPNEKMKFLHGRLQVDDTRSDYYGFKFGYKVGDQVFVLDFTEGFKWKDTIAVKIKY</sequence>
<reference evidence="2 3" key="1">
    <citation type="submission" date="2017-02" db="EMBL/GenBank/DDBJ databases">
        <authorList>
            <person name="Peterson S.W."/>
        </authorList>
    </citation>
    <scope>NUCLEOTIDE SEQUENCE [LARGE SCALE GENOMIC DNA]</scope>
    <source>
        <strain evidence="2 3">ATCC 35992</strain>
    </source>
</reference>
<proteinExistence type="predicted"/>
<keyword evidence="3" id="KW-1185">Reference proteome</keyword>
<accession>A0A1T4VQH8</accession>
<dbReference type="RefSeq" id="WP_078766293.1">
    <property type="nucleotide sequence ID" value="NZ_FUXZ01000008.1"/>
</dbReference>
<gene>
    <name evidence="2" type="ORF">SAMN02745111_01418</name>
</gene>
<feature type="transmembrane region" description="Helical" evidence="1">
    <location>
        <begin position="27"/>
        <end position="49"/>
    </location>
</feature>
<dbReference type="STRING" id="39495.SAMN02745111_01418"/>
<evidence type="ECO:0000313" key="3">
    <source>
        <dbReference type="Proteomes" id="UP000190814"/>
    </source>
</evidence>
<keyword evidence="1" id="KW-0472">Membrane</keyword>
<dbReference type="Proteomes" id="UP000190814">
    <property type="component" value="Unassembled WGS sequence"/>
</dbReference>
<protein>
    <submittedName>
        <fullName evidence="2">Uncharacterized protein</fullName>
    </submittedName>
</protein>
<feature type="transmembrane region" description="Helical" evidence="1">
    <location>
        <begin position="55"/>
        <end position="78"/>
    </location>
</feature>
<evidence type="ECO:0000256" key="1">
    <source>
        <dbReference type="SAM" id="Phobius"/>
    </source>
</evidence>
<evidence type="ECO:0000313" key="2">
    <source>
        <dbReference type="EMBL" id="SKA67210.1"/>
    </source>
</evidence>
<keyword evidence="1" id="KW-1133">Transmembrane helix</keyword>
<dbReference type="EMBL" id="FUXZ01000008">
    <property type="protein sequence ID" value="SKA67210.1"/>
    <property type="molecule type" value="Genomic_DNA"/>
</dbReference>
<keyword evidence="1" id="KW-0812">Transmembrane</keyword>